<dbReference type="EMBL" id="KQ947447">
    <property type="protein sequence ID" value="KUJ06395.1"/>
    <property type="molecule type" value="Genomic_DNA"/>
</dbReference>
<dbReference type="RefSeq" id="XP_018060750.1">
    <property type="nucleotide sequence ID" value="XM_018220994.1"/>
</dbReference>
<dbReference type="GeneID" id="28830720"/>
<evidence type="ECO:0000313" key="2">
    <source>
        <dbReference type="EMBL" id="KUJ06395.1"/>
    </source>
</evidence>
<name>A0A132B1Y4_MOLSC</name>
<gene>
    <name evidence="2" type="ORF">LY89DRAFT_743872</name>
</gene>
<proteinExistence type="predicted"/>
<dbReference type="Proteomes" id="UP000070700">
    <property type="component" value="Unassembled WGS sequence"/>
</dbReference>
<dbReference type="OrthoDB" id="5275938at2759"/>
<reference evidence="2 3" key="1">
    <citation type="submission" date="2015-10" db="EMBL/GenBank/DDBJ databases">
        <title>Full genome of DAOMC 229536 Phialocephala scopiformis, a fungal endophyte of spruce producing the potent anti-insectan compound rugulosin.</title>
        <authorList>
            <consortium name="DOE Joint Genome Institute"/>
            <person name="Walker A.K."/>
            <person name="Frasz S.L."/>
            <person name="Seifert K.A."/>
            <person name="Miller J.D."/>
            <person name="Mondo S.J."/>
            <person name="Labutti K."/>
            <person name="Lipzen A."/>
            <person name="Dockter R."/>
            <person name="Kennedy M."/>
            <person name="Grigoriev I.V."/>
            <person name="Spatafora J.W."/>
        </authorList>
    </citation>
    <scope>NUCLEOTIDE SEQUENCE [LARGE SCALE GENOMIC DNA]</scope>
    <source>
        <strain evidence="2 3">CBS 120377</strain>
    </source>
</reference>
<evidence type="ECO:0008006" key="4">
    <source>
        <dbReference type="Google" id="ProtNLM"/>
    </source>
</evidence>
<feature type="region of interest" description="Disordered" evidence="1">
    <location>
        <begin position="319"/>
        <end position="357"/>
    </location>
</feature>
<dbReference type="KEGG" id="psco:LY89DRAFT_743872"/>
<evidence type="ECO:0000256" key="1">
    <source>
        <dbReference type="SAM" id="MobiDB-lite"/>
    </source>
</evidence>
<organism evidence="2 3">
    <name type="scientific">Mollisia scopiformis</name>
    <name type="common">Conifer needle endophyte fungus</name>
    <name type="synonym">Phialocephala scopiformis</name>
    <dbReference type="NCBI Taxonomy" id="149040"/>
    <lineage>
        <taxon>Eukaryota</taxon>
        <taxon>Fungi</taxon>
        <taxon>Dikarya</taxon>
        <taxon>Ascomycota</taxon>
        <taxon>Pezizomycotina</taxon>
        <taxon>Leotiomycetes</taxon>
        <taxon>Helotiales</taxon>
        <taxon>Mollisiaceae</taxon>
        <taxon>Mollisia</taxon>
    </lineage>
</organism>
<protein>
    <recommendedName>
        <fullName evidence="4">Nuclear pore protein</fullName>
    </recommendedName>
</protein>
<evidence type="ECO:0000313" key="3">
    <source>
        <dbReference type="Proteomes" id="UP000070700"/>
    </source>
</evidence>
<dbReference type="AlphaFoldDB" id="A0A132B1Y4"/>
<dbReference type="InParanoid" id="A0A132B1Y4"/>
<accession>A0A132B1Y4</accession>
<feature type="compositionally biased region" description="Basic and acidic residues" evidence="1">
    <location>
        <begin position="347"/>
        <end position="356"/>
    </location>
</feature>
<keyword evidence="3" id="KW-1185">Reference proteome</keyword>
<sequence length="377" mass="42628">MASPDYTELFTFPNGDVEIVVNFKGETIRGRVNSNNMTAASKVFSLFINPPWVIKEPEIETTTASTDGVRPDPALKCIECSDDDGYALLVLLRLIHIQLGGVPDTLPTDTLLKVAALVEKYDCRNLIHSWAALWCAEATTKAKDGDADTWLYIAWAFGRRELMEDMARKILLEATVSEAGQLMVYDKENVTQVRQIQELQPFGFEDNVRAIRLQTIQDLLDVAYAHVSRFGGLKQIPCDVKDKHSADCASNRYCEQVYKLRKLGLFPRVTADRANISIEKLAEEVKNMGKRDIPYNKGHEKCFKGTYERDVERIMSNLGDPVLDSHRTHTEPRHRKGPEDPLMSLTEKTEKENGKDFEDDADMYLIGLLQRTNPLTA</sequence>